<feature type="domain" description="Probable transposase IS891/IS1136/IS1341" evidence="6">
    <location>
        <begin position="73"/>
        <end position="144"/>
    </location>
</feature>
<dbReference type="EMBL" id="CAMKVN010008087">
    <property type="protein sequence ID" value="CAI2192181.1"/>
    <property type="molecule type" value="Genomic_DNA"/>
</dbReference>
<keyword evidence="3" id="KW-0238">DNA-binding</keyword>
<name>A0A9W4T6I3_9GLOM</name>
<feature type="region of interest" description="Disordered" evidence="5">
    <location>
        <begin position="120"/>
        <end position="141"/>
    </location>
</feature>
<dbReference type="GO" id="GO:0003677">
    <property type="term" value="F:DNA binding"/>
    <property type="evidence" value="ECO:0007669"/>
    <property type="project" value="UniProtKB-KW"/>
</dbReference>
<dbReference type="Pfam" id="PF07282">
    <property type="entry name" value="Cas12f1-like_TNB"/>
    <property type="match status" value="1"/>
</dbReference>
<feature type="compositionally biased region" description="Basic and acidic residues" evidence="5">
    <location>
        <begin position="121"/>
        <end position="137"/>
    </location>
</feature>
<dbReference type="GO" id="GO:0006310">
    <property type="term" value="P:DNA recombination"/>
    <property type="evidence" value="ECO:0007669"/>
    <property type="project" value="UniProtKB-KW"/>
</dbReference>
<feature type="compositionally biased region" description="Polar residues" evidence="5">
    <location>
        <begin position="227"/>
        <end position="238"/>
    </location>
</feature>
<keyword evidence="2" id="KW-0815">Transposition</keyword>
<evidence type="ECO:0000256" key="5">
    <source>
        <dbReference type="SAM" id="MobiDB-lite"/>
    </source>
</evidence>
<evidence type="ECO:0000259" key="6">
    <source>
        <dbReference type="Pfam" id="PF01385"/>
    </source>
</evidence>
<dbReference type="AlphaFoldDB" id="A0A9W4T6I3"/>
<evidence type="ECO:0000256" key="2">
    <source>
        <dbReference type="ARBA" id="ARBA00022578"/>
    </source>
</evidence>
<protein>
    <submittedName>
        <fullName evidence="8">19366_t:CDS:1</fullName>
    </submittedName>
</protein>
<keyword evidence="4" id="KW-0233">DNA recombination</keyword>
<dbReference type="InterPro" id="IPR010095">
    <property type="entry name" value="Cas12f1-like_TNB"/>
</dbReference>
<sequence>MKPECYQLNKTLLSEKITAYKKKEKQPSQFNQVKSLVQIKEQNPKLKQIFSQVLQNIPKQRNGKWYVCFTGKVETQPFPKTGKKIGTDMGLNDFCVLDNGEKVPIPQFYRRLETQLNELNRIGDRKQHKRNKEDKTKPSQRYLKHKSKVEIKKMIECRIIVGKQVVEVNPKNTSKRCFDCKMIKKDLELKDRIFVCVCGYEADRDVNAAKNILYKVQATEQELSSLDENMEHNSSSLKPQRGSPHLQIHKD</sequence>
<feature type="domain" description="Cas12f1-like TNB" evidence="7">
    <location>
        <begin position="161"/>
        <end position="212"/>
    </location>
</feature>
<comment type="caution">
    <text evidence="8">The sequence shown here is derived from an EMBL/GenBank/DDBJ whole genome shotgun (WGS) entry which is preliminary data.</text>
</comment>
<evidence type="ECO:0000256" key="3">
    <source>
        <dbReference type="ARBA" id="ARBA00023125"/>
    </source>
</evidence>
<reference evidence="8" key="1">
    <citation type="submission" date="2022-08" db="EMBL/GenBank/DDBJ databases">
        <authorList>
            <person name="Kallberg Y."/>
            <person name="Tangrot J."/>
            <person name="Rosling A."/>
        </authorList>
    </citation>
    <scope>NUCLEOTIDE SEQUENCE</scope>
    <source>
        <strain evidence="8">Wild A</strain>
    </source>
</reference>
<proteinExistence type="inferred from homology"/>
<evidence type="ECO:0000259" key="7">
    <source>
        <dbReference type="Pfam" id="PF07282"/>
    </source>
</evidence>
<feature type="region of interest" description="Disordered" evidence="5">
    <location>
        <begin position="227"/>
        <end position="251"/>
    </location>
</feature>
<dbReference type="OrthoDB" id="10436971at2759"/>
<evidence type="ECO:0000313" key="9">
    <source>
        <dbReference type="Proteomes" id="UP001153678"/>
    </source>
</evidence>
<keyword evidence="9" id="KW-1185">Reference proteome</keyword>
<dbReference type="GO" id="GO:0032196">
    <property type="term" value="P:transposition"/>
    <property type="evidence" value="ECO:0007669"/>
    <property type="project" value="UniProtKB-KW"/>
</dbReference>
<dbReference type="Pfam" id="PF01385">
    <property type="entry name" value="OrfB_IS605"/>
    <property type="match status" value="1"/>
</dbReference>
<dbReference type="Proteomes" id="UP001153678">
    <property type="component" value="Unassembled WGS sequence"/>
</dbReference>
<evidence type="ECO:0000256" key="4">
    <source>
        <dbReference type="ARBA" id="ARBA00023172"/>
    </source>
</evidence>
<organism evidence="8 9">
    <name type="scientific">Funneliformis geosporum</name>
    <dbReference type="NCBI Taxonomy" id="1117311"/>
    <lineage>
        <taxon>Eukaryota</taxon>
        <taxon>Fungi</taxon>
        <taxon>Fungi incertae sedis</taxon>
        <taxon>Mucoromycota</taxon>
        <taxon>Glomeromycotina</taxon>
        <taxon>Glomeromycetes</taxon>
        <taxon>Glomerales</taxon>
        <taxon>Glomeraceae</taxon>
        <taxon>Funneliformis</taxon>
    </lineage>
</organism>
<accession>A0A9W4T6I3</accession>
<gene>
    <name evidence="8" type="ORF">FWILDA_LOCUS15448</name>
</gene>
<evidence type="ECO:0000256" key="1">
    <source>
        <dbReference type="ARBA" id="ARBA00008761"/>
    </source>
</evidence>
<evidence type="ECO:0000313" key="8">
    <source>
        <dbReference type="EMBL" id="CAI2192181.1"/>
    </source>
</evidence>
<dbReference type="InterPro" id="IPR001959">
    <property type="entry name" value="Transposase"/>
</dbReference>
<comment type="similarity">
    <text evidence="1">In the C-terminal section; belongs to the transposase 35 family.</text>
</comment>